<keyword evidence="3" id="KW-1185">Reference proteome</keyword>
<dbReference type="SUPFAM" id="SSF51182">
    <property type="entry name" value="RmlC-like cupins"/>
    <property type="match status" value="1"/>
</dbReference>
<dbReference type="EMBL" id="DVAD01000014">
    <property type="protein sequence ID" value="HIJ99629.1"/>
    <property type="molecule type" value="Genomic_DNA"/>
</dbReference>
<dbReference type="Gene3D" id="2.60.120.10">
    <property type="entry name" value="Jelly Rolls"/>
    <property type="match status" value="1"/>
</dbReference>
<reference evidence="2 3" key="1">
    <citation type="journal article" name="Nat. Commun.">
        <title>Undinarchaeota illuminate DPANN phylogeny and the impact of gene transfer on archaeal evolution.</title>
        <authorList>
            <person name="Dombrowski N."/>
            <person name="Williams T.A."/>
            <person name="Sun J."/>
            <person name="Woodcroft B.J."/>
            <person name="Lee J.H."/>
            <person name="Minh B.Q."/>
            <person name="Rinke C."/>
            <person name="Spang A."/>
        </authorList>
    </citation>
    <scope>NUCLEOTIDE SEQUENCE [LARGE SCALE GENOMIC DNA]</scope>
    <source>
        <strain evidence="2">MAG_bin17</strain>
    </source>
</reference>
<accession>A0A832X590</accession>
<feature type="domain" description="Cupin type-2" evidence="1">
    <location>
        <begin position="46"/>
        <end position="105"/>
    </location>
</feature>
<name>A0A832X590_9ARCH</name>
<dbReference type="AlphaFoldDB" id="A0A832X590"/>
<proteinExistence type="predicted"/>
<evidence type="ECO:0000313" key="2">
    <source>
        <dbReference type="EMBL" id="HIJ99629.1"/>
    </source>
</evidence>
<comment type="caution">
    <text evidence="2">The sequence shown here is derived from an EMBL/GenBank/DDBJ whole genome shotgun (WGS) entry which is preliminary data.</text>
</comment>
<protein>
    <submittedName>
        <fullName evidence="2">Cupin domain-containing protein</fullName>
    </submittedName>
</protein>
<dbReference type="InterPro" id="IPR014710">
    <property type="entry name" value="RmlC-like_jellyroll"/>
</dbReference>
<dbReference type="CDD" id="cd06981">
    <property type="entry name" value="cupin_reut_a1446"/>
    <property type="match status" value="1"/>
</dbReference>
<sequence length="106" mass="12477">MKKNIFEGVPENLELSEEFIDKIINTENLIIKRIISKGHKSPKGEWYDQDKNEWVLLIKGSARLAYEDGEKISLKEGDHINIPAHTKHRLDWTDPEQDTVWLLVYY</sequence>
<dbReference type="InterPro" id="IPR013096">
    <property type="entry name" value="Cupin_2"/>
</dbReference>
<evidence type="ECO:0000313" key="3">
    <source>
        <dbReference type="Proteomes" id="UP000604391"/>
    </source>
</evidence>
<organism evidence="2 3">
    <name type="scientific">Candidatus Undinarchaeum marinum</name>
    <dbReference type="NCBI Taxonomy" id="2756141"/>
    <lineage>
        <taxon>Archaea</taxon>
        <taxon>Candidatus Undinarchaeota</taxon>
        <taxon>Candidatus Undinarchaeia</taxon>
        <taxon>Candidatus Undinarchaeales</taxon>
        <taxon>Candidatus Undinarchaeaceae</taxon>
        <taxon>Candidatus Undinarchaeum</taxon>
    </lineage>
</organism>
<gene>
    <name evidence="2" type="ORF">H1011_02280</name>
</gene>
<dbReference type="Pfam" id="PF07883">
    <property type="entry name" value="Cupin_2"/>
    <property type="match status" value="1"/>
</dbReference>
<dbReference type="InterPro" id="IPR011051">
    <property type="entry name" value="RmlC_Cupin_sf"/>
</dbReference>
<dbReference type="Proteomes" id="UP000604391">
    <property type="component" value="Unassembled WGS sequence"/>
</dbReference>
<evidence type="ECO:0000259" key="1">
    <source>
        <dbReference type="Pfam" id="PF07883"/>
    </source>
</evidence>